<evidence type="ECO:0008006" key="3">
    <source>
        <dbReference type="Google" id="ProtNLM"/>
    </source>
</evidence>
<name>A0A2N5W7V2_9BASI</name>
<dbReference type="Proteomes" id="UP000235388">
    <property type="component" value="Unassembled WGS sequence"/>
</dbReference>
<keyword evidence="2" id="KW-1185">Reference proteome</keyword>
<evidence type="ECO:0000313" key="1">
    <source>
        <dbReference type="EMBL" id="PLW58317.1"/>
    </source>
</evidence>
<dbReference type="EMBL" id="PGCJ01000003">
    <property type="protein sequence ID" value="PLW58317.1"/>
    <property type="molecule type" value="Genomic_DNA"/>
</dbReference>
<evidence type="ECO:0000313" key="2">
    <source>
        <dbReference type="Proteomes" id="UP000235388"/>
    </source>
</evidence>
<protein>
    <recommendedName>
        <fullName evidence="3">F-box domain-containing protein</fullName>
    </recommendedName>
</protein>
<comment type="caution">
    <text evidence="1">The sequence shown here is derived from an EMBL/GenBank/DDBJ whole genome shotgun (WGS) entry which is preliminary data.</text>
</comment>
<gene>
    <name evidence="1" type="ORF">PCANC_00519</name>
</gene>
<proteinExistence type="predicted"/>
<sequence length="213" mass="23350">MLAVAQLVGDSSTGFLKAAANPSPLLNCAIRNMILTDYKLDKLALSALLESCASSLRTLEITSPGYIPLYKLDRAVLCRILQGCTSLNLESLTLKSSHRDSPTSPKNLKTLSFPGTMATGGLFKRLPNSANNQNLFPNLKCCSVRSRYGWSPADELAVRAALRMQGACFHVSLDRMYGLPTLTDAMEDEERGDEEDIREMDHWLPPAVTSNIK</sequence>
<dbReference type="AlphaFoldDB" id="A0A2N5W7V2"/>
<organism evidence="1 2">
    <name type="scientific">Puccinia coronata f. sp. avenae</name>
    <dbReference type="NCBI Taxonomy" id="200324"/>
    <lineage>
        <taxon>Eukaryota</taxon>
        <taxon>Fungi</taxon>
        <taxon>Dikarya</taxon>
        <taxon>Basidiomycota</taxon>
        <taxon>Pucciniomycotina</taxon>
        <taxon>Pucciniomycetes</taxon>
        <taxon>Pucciniales</taxon>
        <taxon>Pucciniaceae</taxon>
        <taxon>Puccinia</taxon>
    </lineage>
</organism>
<reference evidence="1 2" key="1">
    <citation type="submission" date="2017-11" db="EMBL/GenBank/DDBJ databases">
        <title>De novo assembly and phasing of dikaryotic genomes from two isolates of Puccinia coronata f. sp. avenae, the causal agent of oat crown rust.</title>
        <authorList>
            <person name="Miller M.E."/>
            <person name="Zhang Y."/>
            <person name="Omidvar V."/>
            <person name="Sperschneider J."/>
            <person name="Schwessinger B."/>
            <person name="Raley C."/>
            <person name="Palmer J.M."/>
            <person name="Garnica D."/>
            <person name="Upadhyaya N."/>
            <person name="Rathjen J."/>
            <person name="Taylor J.M."/>
            <person name="Park R.F."/>
            <person name="Dodds P.N."/>
            <person name="Hirsch C.D."/>
            <person name="Kianian S.F."/>
            <person name="Figueroa M."/>
        </authorList>
    </citation>
    <scope>NUCLEOTIDE SEQUENCE [LARGE SCALE GENOMIC DNA]</scope>
    <source>
        <strain evidence="1">12NC29</strain>
    </source>
</reference>
<accession>A0A2N5W7V2</accession>